<gene>
    <name evidence="1" type="ORF">EVOR1521_LOCUS30587</name>
</gene>
<dbReference type="EMBL" id="CAUJNA010003771">
    <property type="protein sequence ID" value="CAJ1409503.1"/>
    <property type="molecule type" value="Genomic_DNA"/>
</dbReference>
<evidence type="ECO:0000313" key="2">
    <source>
        <dbReference type="Proteomes" id="UP001178507"/>
    </source>
</evidence>
<organism evidence="1 2">
    <name type="scientific">Effrenium voratum</name>
    <dbReference type="NCBI Taxonomy" id="2562239"/>
    <lineage>
        <taxon>Eukaryota</taxon>
        <taxon>Sar</taxon>
        <taxon>Alveolata</taxon>
        <taxon>Dinophyceae</taxon>
        <taxon>Suessiales</taxon>
        <taxon>Symbiodiniaceae</taxon>
        <taxon>Effrenium</taxon>
    </lineage>
</organism>
<proteinExistence type="predicted"/>
<evidence type="ECO:0000313" key="1">
    <source>
        <dbReference type="EMBL" id="CAJ1409503.1"/>
    </source>
</evidence>
<comment type="caution">
    <text evidence="1">The sequence shown here is derived from an EMBL/GenBank/DDBJ whole genome shotgun (WGS) entry which is preliminary data.</text>
</comment>
<dbReference type="Proteomes" id="UP001178507">
    <property type="component" value="Unassembled WGS sequence"/>
</dbReference>
<reference evidence="1" key="1">
    <citation type="submission" date="2023-08" db="EMBL/GenBank/DDBJ databases">
        <authorList>
            <person name="Chen Y."/>
            <person name="Shah S."/>
            <person name="Dougan E. K."/>
            <person name="Thang M."/>
            <person name="Chan C."/>
        </authorList>
    </citation>
    <scope>NUCLEOTIDE SEQUENCE</scope>
</reference>
<sequence>MDIAALRARTTTPMDRRVKREGYFHEGCSCGDGRFHEHLHQGCSRGRSMGQDRGESAYNRSLHDSAVAVGSEIPWAEIAAALAAGTSMKDSAVAMGVSVKAAEEIFWDELEARELGL</sequence>
<dbReference type="AlphaFoldDB" id="A0AA36JNJ7"/>
<name>A0AA36JNJ7_9DINO</name>
<protein>
    <submittedName>
        <fullName evidence="1">Uncharacterized protein</fullName>
    </submittedName>
</protein>
<keyword evidence="2" id="KW-1185">Reference proteome</keyword>
<accession>A0AA36JNJ7</accession>